<evidence type="ECO:0008006" key="5">
    <source>
        <dbReference type="Google" id="ProtNLM"/>
    </source>
</evidence>
<comment type="similarity">
    <text evidence="1">Belongs to the trichodiene synthase family.</text>
</comment>
<reference evidence="4" key="1">
    <citation type="journal article" date="2017" name="Nat. Ecol. Evol.">
        <title>Genome expansion and lineage-specific genetic innovations in the forest pathogenic fungi Armillaria.</title>
        <authorList>
            <person name="Sipos G."/>
            <person name="Prasanna A.N."/>
            <person name="Walter M.C."/>
            <person name="O'Connor E."/>
            <person name="Balint B."/>
            <person name="Krizsan K."/>
            <person name="Kiss B."/>
            <person name="Hess J."/>
            <person name="Varga T."/>
            <person name="Slot J."/>
            <person name="Riley R."/>
            <person name="Boka B."/>
            <person name="Rigling D."/>
            <person name="Barry K."/>
            <person name="Lee J."/>
            <person name="Mihaltcheva S."/>
            <person name="LaButti K."/>
            <person name="Lipzen A."/>
            <person name="Waldron R."/>
            <person name="Moloney N.M."/>
            <person name="Sperisen C."/>
            <person name="Kredics L."/>
            <person name="Vagvoelgyi C."/>
            <person name="Patrignani A."/>
            <person name="Fitzpatrick D."/>
            <person name="Nagy I."/>
            <person name="Doyle S."/>
            <person name="Anderson J.B."/>
            <person name="Grigoriev I.V."/>
            <person name="Gueldener U."/>
            <person name="Muensterkoetter M."/>
            <person name="Nagy L.G."/>
        </authorList>
    </citation>
    <scope>NUCLEOTIDE SEQUENCE [LARGE SCALE GENOMIC DNA]</scope>
    <source>
        <strain evidence="4">C18/9</strain>
    </source>
</reference>
<evidence type="ECO:0000313" key="3">
    <source>
        <dbReference type="EMBL" id="SJL11729.1"/>
    </source>
</evidence>
<dbReference type="EMBL" id="FUEG01000015">
    <property type="protein sequence ID" value="SJL11729.1"/>
    <property type="molecule type" value="Genomic_DNA"/>
</dbReference>
<organism evidence="3 4">
    <name type="scientific">Armillaria ostoyae</name>
    <name type="common">Armillaria root rot fungus</name>
    <dbReference type="NCBI Taxonomy" id="47428"/>
    <lineage>
        <taxon>Eukaryota</taxon>
        <taxon>Fungi</taxon>
        <taxon>Dikarya</taxon>
        <taxon>Basidiomycota</taxon>
        <taxon>Agaricomycotina</taxon>
        <taxon>Agaricomycetes</taxon>
        <taxon>Agaricomycetidae</taxon>
        <taxon>Agaricales</taxon>
        <taxon>Marasmiineae</taxon>
        <taxon>Physalacriaceae</taxon>
        <taxon>Armillaria</taxon>
    </lineage>
</organism>
<dbReference type="OrthoDB" id="2998174at2759"/>
<name>A0A284RSK7_ARMOS</name>
<dbReference type="Pfam" id="PF06330">
    <property type="entry name" value="TRI5"/>
    <property type="match status" value="1"/>
</dbReference>
<dbReference type="SUPFAM" id="SSF48576">
    <property type="entry name" value="Terpenoid synthases"/>
    <property type="match status" value="1"/>
</dbReference>
<dbReference type="AlphaFoldDB" id="A0A284RSK7"/>
<dbReference type="InterPro" id="IPR008949">
    <property type="entry name" value="Isoprenoid_synthase_dom_sf"/>
</dbReference>
<proteinExistence type="inferred from homology"/>
<evidence type="ECO:0000256" key="2">
    <source>
        <dbReference type="ARBA" id="ARBA00023239"/>
    </source>
</evidence>
<dbReference type="STRING" id="47428.A0A284RSK7"/>
<gene>
    <name evidence="3" type="ORF">ARMOST_15137</name>
</gene>
<dbReference type="SFLD" id="SFLDG01021">
    <property type="entry name" value="Trichodiene_Synthase_Like"/>
    <property type="match status" value="1"/>
</dbReference>
<keyword evidence="4" id="KW-1185">Reference proteome</keyword>
<dbReference type="OMA" id="YHYIDDD"/>
<evidence type="ECO:0000313" key="4">
    <source>
        <dbReference type="Proteomes" id="UP000219338"/>
    </source>
</evidence>
<sequence length="348" mass="39370">MDPPFHAPDLTSDLIDSSNQCLHPHNPKMTLSTATGPTSTYSVAGHLKTRKPKSTSEEIGDIIRAFLQHFDTTDLPSIWDPTLEALCLAEAERRGYSTDVLRPYLTLGLNITVSAYHYIDDDNVKVFIAFFCMFLIYLDDVYPDDSDALGGVPDFTKRFTSSKKQSSKILNDLADLLTESSQHFGKVAADFIVHSALKFITGLILEVQSKQESTQRVEEYAIFLREQCGLAEAFAMFIFPRDLPFHLYIQALPSMRDFIDFANDILSFYKEECSGDTNNFISLLARARGSPKNQVLCYVVTQCLESYERVLRILSPHQEAYMAFTEFTDGYLALHLGMKRYRLSELGL</sequence>
<protein>
    <recommendedName>
        <fullName evidence="5">Terpenoid synthase</fullName>
    </recommendedName>
</protein>
<accession>A0A284RSK7</accession>
<dbReference type="Gene3D" id="1.10.600.10">
    <property type="entry name" value="Farnesyl Diphosphate Synthase"/>
    <property type="match status" value="1"/>
</dbReference>
<dbReference type="SFLD" id="SFLDS00005">
    <property type="entry name" value="Isoprenoid_Synthase_Type_I"/>
    <property type="match status" value="1"/>
</dbReference>
<dbReference type="Proteomes" id="UP000219338">
    <property type="component" value="Unassembled WGS sequence"/>
</dbReference>
<keyword evidence="2" id="KW-0456">Lyase</keyword>
<evidence type="ECO:0000256" key="1">
    <source>
        <dbReference type="ARBA" id="ARBA00007946"/>
    </source>
</evidence>
<dbReference type="GO" id="GO:0016838">
    <property type="term" value="F:carbon-oxygen lyase activity, acting on phosphates"/>
    <property type="evidence" value="ECO:0007669"/>
    <property type="project" value="InterPro"/>
</dbReference>
<dbReference type="InterPro" id="IPR024652">
    <property type="entry name" value="Trichodiene_synth"/>
</dbReference>